<keyword evidence="2" id="KW-1185">Reference proteome</keyword>
<gene>
    <name evidence="1" type="ORF">OG835_00020</name>
</gene>
<dbReference type="Proteomes" id="UP001348369">
    <property type="component" value="Chromosome"/>
</dbReference>
<evidence type="ECO:0000313" key="1">
    <source>
        <dbReference type="EMBL" id="WSB95591.1"/>
    </source>
</evidence>
<name>A0ACD4ZC90_9ACTN</name>
<proteinExistence type="predicted"/>
<sequence>MVSNADPVGVLRVAPLAQETVFSLLGRVADRYAMDAGELRACWQWRNHSPHIPGGAGPRPDAEILLNQAGRDVLARLCRTGPQTLAKALPAWDRAPELFGTGDGDPRPLGWWRTGPAIHAPVAYACRSCTAQRTGQPATAMQYRHGWQRVCPRHQQWALDADESHRLQHLDLRHCPDIVAAQRRWAAVARRAQRGGVEPGAVFSVAQAVVCQWWGQALEWPRERIWPARLHHLAGGDAGQEFWWWRAVAREAATFPELVTVADALLDPVMRDRVRDDSGGERIRPVPPDGLFCRELGNRLGRPWLGEEAAANSSPALLAWMGAVVREHRGVDVPGWDRGLWWVRREEQPVSVAVQLRRLAERTDGTISWSASVPRAERTWIQHKVREALERLATLDLHDTGRLATTTHQLLETLNQGISDLDEAVIAIANAAHTAGVPLDHLSTWAHIPAEDLQQDIDNHRDALTDHYG</sequence>
<dbReference type="EMBL" id="CP109109">
    <property type="protein sequence ID" value="WSB95591.1"/>
    <property type="molecule type" value="Genomic_DNA"/>
</dbReference>
<protein>
    <submittedName>
        <fullName evidence="1">TniQ family protein</fullName>
    </submittedName>
</protein>
<evidence type="ECO:0000313" key="2">
    <source>
        <dbReference type="Proteomes" id="UP001348369"/>
    </source>
</evidence>
<reference evidence="1" key="1">
    <citation type="submission" date="2022-10" db="EMBL/GenBank/DDBJ databases">
        <title>The complete genomes of actinobacterial strains from the NBC collection.</title>
        <authorList>
            <person name="Joergensen T.S."/>
            <person name="Alvarez Arevalo M."/>
            <person name="Sterndorff E.B."/>
            <person name="Faurdal D."/>
            <person name="Vuksanovic O."/>
            <person name="Mourched A.-S."/>
            <person name="Charusanti P."/>
            <person name="Shaw S."/>
            <person name="Blin K."/>
            <person name="Weber T."/>
        </authorList>
    </citation>
    <scope>NUCLEOTIDE SEQUENCE</scope>
    <source>
        <strain evidence="1">NBC 01771</strain>
    </source>
</reference>
<organism evidence="1 2">
    <name type="scientific">Streptomyces scopuliridis</name>
    <dbReference type="NCBI Taxonomy" id="452529"/>
    <lineage>
        <taxon>Bacteria</taxon>
        <taxon>Bacillati</taxon>
        <taxon>Actinomycetota</taxon>
        <taxon>Actinomycetes</taxon>
        <taxon>Kitasatosporales</taxon>
        <taxon>Streptomycetaceae</taxon>
        <taxon>Streptomyces</taxon>
    </lineage>
</organism>
<accession>A0ACD4ZC90</accession>